<evidence type="ECO:0000256" key="5">
    <source>
        <dbReference type="ARBA" id="ARBA00022989"/>
    </source>
</evidence>
<protein>
    <submittedName>
        <fullName evidence="10">Cell division protein FtsQ</fullName>
    </submittedName>
</protein>
<evidence type="ECO:0000313" key="10">
    <source>
        <dbReference type="EMBL" id="TCL40269.1"/>
    </source>
</evidence>
<feature type="domain" description="POTRA" evidence="9">
    <location>
        <begin position="44"/>
        <end position="112"/>
    </location>
</feature>
<proteinExistence type="predicted"/>
<dbReference type="InterPro" id="IPR034746">
    <property type="entry name" value="POTRA"/>
</dbReference>
<evidence type="ECO:0000256" key="7">
    <source>
        <dbReference type="ARBA" id="ARBA00023306"/>
    </source>
</evidence>
<keyword evidence="2" id="KW-1003">Cell membrane</keyword>
<accession>A0A4R1Q2P2</accession>
<keyword evidence="3 10" id="KW-0132">Cell division</keyword>
<reference evidence="10 11" key="1">
    <citation type="submission" date="2019-03" db="EMBL/GenBank/DDBJ databases">
        <title>Genomic Encyclopedia of Type Strains, Phase IV (KMG-IV): sequencing the most valuable type-strain genomes for metagenomic binning, comparative biology and taxonomic classification.</title>
        <authorList>
            <person name="Goeker M."/>
        </authorList>
    </citation>
    <scope>NUCLEOTIDE SEQUENCE [LARGE SCALE GENOMIC DNA]</scope>
    <source>
        <strain evidence="10 11">DSM 15969</strain>
    </source>
</reference>
<feature type="transmembrane region" description="Helical" evidence="8">
    <location>
        <begin position="21"/>
        <end position="39"/>
    </location>
</feature>
<keyword evidence="5 8" id="KW-1133">Transmembrane helix</keyword>
<evidence type="ECO:0000256" key="8">
    <source>
        <dbReference type="SAM" id="Phobius"/>
    </source>
</evidence>
<dbReference type="EMBL" id="SLUI01000001">
    <property type="protein sequence ID" value="TCL40269.1"/>
    <property type="molecule type" value="Genomic_DNA"/>
</dbReference>
<comment type="caution">
    <text evidence="10">The sequence shown here is derived from an EMBL/GenBank/DDBJ whole genome shotgun (WGS) entry which is preliminary data.</text>
</comment>
<dbReference type="Gene3D" id="3.40.50.10960">
    <property type="match status" value="1"/>
</dbReference>
<name>A0A4R1Q2P2_9FIRM</name>
<dbReference type="OrthoDB" id="1633656at2"/>
<gene>
    <name evidence="10" type="ORF">EV210_101470</name>
</gene>
<dbReference type="RefSeq" id="WP_132074935.1">
    <property type="nucleotide sequence ID" value="NZ_DAIMLW010000049.1"/>
</dbReference>
<evidence type="ECO:0000313" key="11">
    <source>
        <dbReference type="Proteomes" id="UP000295063"/>
    </source>
</evidence>
<evidence type="ECO:0000256" key="3">
    <source>
        <dbReference type="ARBA" id="ARBA00022618"/>
    </source>
</evidence>
<keyword evidence="4 8" id="KW-0812">Transmembrane</keyword>
<dbReference type="GO" id="GO:0005886">
    <property type="term" value="C:plasma membrane"/>
    <property type="evidence" value="ECO:0007669"/>
    <property type="project" value="TreeGrafter"/>
</dbReference>
<comment type="subcellular location">
    <subcellularLocation>
        <location evidence="1">Membrane</location>
    </subcellularLocation>
</comment>
<dbReference type="PROSITE" id="PS51779">
    <property type="entry name" value="POTRA"/>
    <property type="match status" value="1"/>
</dbReference>
<dbReference type="InterPro" id="IPR005548">
    <property type="entry name" value="Cell_div_FtsQ/DivIB_C"/>
</dbReference>
<keyword evidence="6 8" id="KW-0472">Membrane</keyword>
<dbReference type="InterPro" id="IPR050487">
    <property type="entry name" value="FtsQ_DivIB"/>
</dbReference>
<dbReference type="Pfam" id="PF03799">
    <property type="entry name" value="FtsQ_DivIB_C"/>
    <property type="match status" value="1"/>
</dbReference>
<evidence type="ECO:0000256" key="4">
    <source>
        <dbReference type="ARBA" id="ARBA00022692"/>
    </source>
</evidence>
<dbReference type="Gene3D" id="3.10.20.310">
    <property type="entry name" value="membrane protein fhac"/>
    <property type="match status" value="1"/>
</dbReference>
<evidence type="ECO:0000259" key="9">
    <source>
        <dbReference type="PROSITE" id="PS51779"/>
    </source>
</evidence>
<evidence type="ECO:0000256" key="6">
    <source>
        <dbReference type="ARBA" id="ARBA00023136"/>
    </source>
</evidence>
<keyword evidence="7" id="KW-0131">Cell cycle</keyword>
<dbReference type="AlphaFoldDB" id="A0A4R1Q2P2"/>
<dbReference type="PANTHER" id="PTHR37820">
    <property type="entry name" value="CELL DIVISION PROTEIN DIVIB"/>
    <property type="match status" value="1"/>
</dbReference>
<dbReference type="GO" id="GO:0051301">
    <property type="term" value="P:cell division"/>
    <property type="evidence" value="ECO:0007669"/>
    <property type="project" value="UniProtKB-KW"/>
</dbReference>
<evidence type="ECO:0000256" key="2">
    <source>
        <dbReference type="ARBA" id="ARBA00022475"/>
    </source>
</evidence>
<dbReference type="InterPro" id="IPR013685">
    <property type="entry name" value="POTRA_FtsQ_type"/>
</dbReference>
<dbReference type="Proteomes" id="UP000295063">
    <property type="component" value="Unassembled WGS sequence"/>
</dbReference>
<dbReference type="PANTHER" id="PTHR37820:SF1">
    <property type="entry name" value="CELL DIVISION PROTEIN FTSQ"/>
    <property type="match status" value="1"/>
</dbReference>
<keyword evidence="11" id="KW-1185">Reference proteome</keyword>
<organism evidence="10 11">
    <name type="scientific">Anaerospora hongkongensis</name>
    <dbReference type="NCBI Taxonomy" id="244830"/>
    <lineage>
        <taxon>Bacteria</taxon>
        <taxon>Bacillati</taxon>
        <taxon>Bacillota</taxon>
        <taxon>Negativicutes</taxon>
        <taxon>Selenomonadales</taxon>
        <taxon>Sporomusaceae</taxon>
        <taxon>Anaerospora</taxon>
    </lineage>
</organism>
<dbReference type="Pfam" id="PF08478">
    <property type="entry name" value="POTRA_1"/>
    <property type="match status" value="1"/>
</dbReference>
<sequence>MRTTDNLWSGKQERKSLPPRHFMYLLLILVTLVASFLFVNSPYFIVGGVLVEGNKYVSVEEVYRIAGIPESVNIFRLNTDDIKHRLTSDLRLSDVEVSRKLPASIVIRLKERQPLAYIASSYGFVEVDKQGIVLAAFRNLKQVNVPLITGIRLGNVYVGDQIENSQIKSILAYLAALDEVTINQLSEINIKSPQQLVAYTTDSIAIRIGSNDRMEEKSKLTQAIIQEIHDKHLTVEYVDLNYASPFVKLKQ</sequence>
<evidence type="ECO:0000256" key="1">
    <source>
        <dbReference type="ARBA" id="ARBA00004370"/>
    </source>
</evidence>